<proteinExistence type="predicted"/>
<evidence type="ECO:0000256" key="1">
    <source>
        <dbReference type="SAM" id="SignalP"/>
    </source>
</evidence>
<organism evidence="3 4">
    <name type="scientific">Paenibacillus wenxiniae</name>
    <dbReference type="NCBI Taxonomy" id="1636843"/>
    <lineage>
        <taxon>Bacteria</taxon>
        <taxon>Bacillati</taxon>
        <taxon>Bacillota</taxon>
        <taxon>Bacilli</taxon>
        <taxon>Bacillales</taxon>
        <taxon>Paenibacillaceae</taxon>
        <taxon>Paenibacillus</taxon>
    </lineage>
</organism>
<dbReference type="EMBL" id="JBHUEH010000032">
    <property type="protein sequence ID" value="MFD1888142.1"/>
    <property type="molecule type" value="Genomic_DNA"/>
</dbReference>
<dbReference type="PANTHER" id="PTHR37946">
    <property type="entry name" value="SLL1969 PROTEIN"/>
    <property type="match status" value="1"/>
</dbReference>
<comment type="caution">
    <text evidence="3">The sequence shown here is derived from an EMBL/GenBank/DDBJ whole genome shotgun (WGS) entry which is preliminary data.</text>
</comment>
<protein>
    <submittedName>
        <fullName evidence="3">Esterase/lipase family protein</fullName>
    </submittedName>
</protein>
<dbReference type="Proteomes" id="UP001597233">
    <property type="component" value="Unassembled WGS sequence"/>
</dbReference>
<name>A0ABW4RPA6_9BACL</name>
<dbReference type="InterPro" id="IPR000073">
    <property type="entry name" value="AB_hydrolase_1"/>
</dbReference>
<evidence type="ECO:0000313" key="3">
    <source>
        <dbReference type="EMBL" id="MFD1888142.1"/>
    </source>
</evidence>
<dbReference type="RefSeq" id="WP_347323596.1">
    <property type="nucleotide sequence ID" value="NZ_JBCGUH010000002.1"/>
</dbReference>
<evidence type="ECO:0000313" key="4">
    <source>
        <dbReference type="Proteomes" id="UP001597233"/>
    </source>
</evidence>
<feature type="domain" description="AB hydrolase-1" evidence="2">
    <location>
        <begin position="55"/>
        <end position="177"/>
    </location>
</feature>
<dbReference type="Gene3D" id="3.40.50.1820">
    <property type="entry name" value="alpha/beta hydrolase"/>
    <property type="match status" value="1"/>
</dbReference>
<keyword evidence="4" id="KW-1185">Reference proteome</keyword>
<dbReference type="PANTHER" id="PTHR37946:SF1">
    <property type="entry name" value="SLL1969 PROTEIN"/>
    <property type="match status" value="1"/>
</dbReference>
<dbReference type="Pfam" id="PF00561">
    <property type="entry name" value="Abhydrolase_1"/>
    <property type="match status" value="1"/>
</dbReference>
<sequence>MMVRNKWLAGVLAMSMAFPLMPDHAYMAAANPAVAATPGAWSAGQTPPNLAPDKPVLLFVHGLTSQAKIWYENNDMYQYAYNNGYQTAFINMYDITGTPEDMWKDGELLAAKIKEISQRYGGKKIVIIAHSKGGVDTQAALVRYNAYPYVSRVITLSTPHHGSELADLAYSSWAGWLADLVGSQSPGTSSLQTSYMQYFRSEMDKDPDVNKVPFYTMSGDKWSGSGKAAYTFGGAYLSVFGSNDGVVTTASAQLPGATLIRSGSWNHATVRTGSYTFDLFKSYIGTVSGAVTSAVPAFSSLTRSATATTVSANVYHDSTVAGNVYGTAPTSPAADGTVSSSVSNDSVSNASADAALPNGHLYVRGGQTNGTASEALTVEDGVQSITLDWISNKPLRELQIIAPDGKRQQISVESAKDDDIFKGAYHQIARLNQPVAGNWQVRGVNDGSGAYLMTAVYASNTSNASLHTSLSSDTLDMKLETEGLRSERTTAKYTVDYYDADGKRIAPPTTSQRSLIAGEMETSIPTPTTGEPSNYVITTDISGVTAAGKPYKRTLIKSVYVDANGQTYSE</sequence>
<feature type="signal peptide" evidence="1">
    <location>
        <begin position="1"/>
        <end position="35"/>
    </location>
</feature>
<dbReference type="SUPFAM" id="SSF53474">
    <property type="entry name" value="alpha/beta-Hydrolases"/>
    <property type="match status" value="1"/>
</dbReference>
<feature type="chain" id="PRO_5046558585" evidence="1">
    <location>
        <begin position="36"/>
        <end position="570"/>
    </location>
</feature>
<keyword evidence="1" id="KW-0732">Signal</keyword>
<accession>A0ABW4RPA6</accession>
<gene>
    <name evidence="3" type="ORF">ACFSC9_21895</name>
</gene>
<reference evidence="4" key="1">
    <citation type="journal article" date="2019" name="Int. J. Syst. Evol. Microbiol.">
        <title>The Global Catalogue of Microorganisms (GCM) 10K type strain sequencing project: providing services to taxonomists for standard genome sequencing and annotation.</title>
        <authorList>
            <consortium name="The Broad Institute Genomics Platform"/>
            <consortium name="The Broad Institute Genome Sequencing Center for Infectious Disease"/>
            <person name="Wu L."/>
            <person name="Ma J."/>
        </authorList>
    </citation>
    <scope>NUCLEOTIDE SEQUENCE [LARGE SCALE GENOMIC DNA]</scope>
    <source>
        <strain evidence="4">CCUG 54950</strain>
    </source>
</reference>
<dbReference type="InterPro" id="IPR029058">
    <property type="entry name" value="AB_hydrolase_fold"/>
</dbReference>
<evidence type="ECO:0000259" key="2">
    <source>
        <dbReference type="Pfam" id="PF00561"/>
    </source>
</evidence>